<feature type="region of interest" description="Disordered" evidence="1">
    <location>
        <begin position="92"/>
        <end position="113"/>
    </location>
</feature>
<feature type="compositionally biased region" description="Basic and acidic residues" evidence="1">
    <location>
        <begin position="92"/>
        <end position="104"/>
    </location>
</feature>
<accession>A0ABU5L8K9</accession>
<keyword evidence="3" id="KW-1185">Reference proteome</keyword>
<sequence>MGKDIFDSISKFTNSSISTISEMWKDLGVFVKNQVESTIKGMNFITRSEFEALKKLVIQNKIEIEKIKGKSVKESDIELELRKMADFFEAKGREDNKSSGKDINDNNTSQDIK</sequence>
<reference evidence="2 3" key="1">
    <citation type="submission" date="2023-02" db="EMBL/GenBank/DDBJ databases">
        <title>Host association and intracellularity evolved multiple times independently in the Rickettsiales.</title>
        <authorList>
            <person name="Castelli M."/>
            <person name="Nardi T."/>
            <person name="Gammuto L."/>
            <person name="Bellinzona G."/>
            <person name="Sabaneyeva E."/>
            <person name="Potekhin A."/>
            <person name="Serra V."/>
            <person name="Petroni G."/>
            <person name="Sassera D."/>
        </authorList>
    </citation>
    <scope>NUCLEOTIDE SEQUENCE [LARGE SCALE GENOMIC DNA]</scope>
    <source>
        <strain evidence="2 3">BOD18</strain>
    </source>
</reference>
<name>A0ABU5L8K9_9RICK</name>
<evidence type="ECO:0000313" key="2">
    <source>
        <dbReference type="EMBL" id="MDZ5762448.1"/>
    </source>
</evidence>
<dbReference type="EMBL" id="JARGYT010000050">
    <property type="protein sequence ID" value="MDZ5762448.1"/>
    <property type="molecule type" value="Genomic_DNA"/>
</dbReference>
<proteinExistence type="predicted"/>
<organism evidence="2 3">
    <name type="scientific">Candidatus Cyrtobacter comes</name>
    <dbReference type="NCBI Taxonomy" id="675776"/>
    <lineage>
        <taxon>Bacteria</taxon>
        <taxon>Pseudomonadati</taxon>
        <taxon>Pseudomonadota</taxon>
        <taxon>Alphaproteobacteria</taxon>
        <taxon>Rickettsiales</taxon>
        <taxon>Candidatus Midichloriaceae</taxon>
        <taxon>Candidatus Cyrtobacter</taxon>
    </lineage>
</organism>
<evidence type="ECO:0000313" key="3">
    <source>
        <dbReference type="Proteomes" id="UP001293791"/>
    </source>
</evidence>
<gene>
    <name evidence="2" type="ORF">Cyrtocomes_00831</name>
</gene>
<protein>
    <submittedName>
        <fullName evidence="2">Membrane fusogenic activity protein</fullName>
    </submittedName>
</protein>
<dbReference type="Proteomes" id="UP001293791">
    <property type="component" value="Unassembled WGS sequence"/>
</dbReference>
<comment type="caution">
    <text evidence="2">The sequence shown here is derived from an EMBL/GenBank/DDBJ whole genome shotgun (WGS) entry which is preliminary data.</text>
</comment>
<evidence type="ECO:0000256" key="1">
    <source>
        <dbReference type="SAM" id="MobiDB-lite"/>
    </source>
</evidence>